<dbReference type="SMART" id="SM00858">
    <property type="entry name" value="SAF"/>
    <property type="match status" value="1"/>
</dbReference>
<dbReference type="RefSeq" id="WP_083146086.1">
    <property type="nucleotide sequence ID" value="NZ_MVID01000030.1"/>
</dbReference>
<evidence type="ECO:0000313" key="2">
    <source>
        <dbReference type="EMBL" id="SRX83783.1"/>
    </source>
</evidence>
<dbReference type="CDD" id="cd11614">
    <property type="entry name" value="SAF_CpaB_FlgA_like"/>
    <property type="match status" value="1"/>
</dbReference>
<dbReference type="EMBL" id="UEGS01000001">
    <property type="protein sequence ID" value="SRX83783.1"/>
    <property type="molecule type" value="Genomic_DNA"/>
</dbReference>
<gene>
    <name evidence="2" type="ORF">MPP7335_05567</name>
</gene>
<dbReference type="Proteomes" id="UP000252008">
    <property type="component" value="Unassembled WGS sequence"/>
</dbReference>
<dbReference type="STRING" id="39692.BST38_24490"/>
<reference evidence="2 3" key="1">
    <citation type="submission" date="2018-05" db="EMBL/GenBank/DDBJ databases">
        <authorList>
            <consortium name="IHU Genomes"/>
        </authorList>
    </citation>
    <scope>NUCLEOTIDE SEQUENCE [LARGE SCALE GENOMIC DNA]</scope>
    <source>
        <strain evidence="2 3">P7335</strain>
    </source>
</reference>
<evidence type="ECO:0000259" key="1">
    <source>
        <dbReference type="SMART" id="SM00858"/>
    </source>
</evidence>
<dbReference type="Gene3D" id="3.90.1210.10">
    <property type="entry name" value="Antifreeze-like/N-acetylneuraminic acid synthase C-terminal domain"/>
    <property type="match status" value="1"/>
</dbReference>
<sequence length="217" mass="22058">MGDSLDPTAIDRLARMLRPDWSRTPAARRILAGFLVILAAVAAWRGDPDADRAEVVVAVRDLSPGVELTADDVRVESRTAPAIPDGAQSDVGTVVGATLAGPTRRGEVLTDVRLLGPRLAESTAGPDARIVPIPLADAALTDLVRPGDVVDIVAAPADETAEARLVAGDAVVVLVSAKESGVGARGAGRVVLVALPSAAAKTVAGAALVQAITLTLH</sequence>
<proteinExistence type="predicted"/>
<organism evidence="2 3">
    <name type="scientific">Mycolicibacterium parafortuitum</name>
    <name type="common">Mycobacterium parafortuitum</name>
    <dbReference type="NCBI Taxonomy" id="39692"/>
    <lineage>
        <taxon>Bacteria</taxon>
        <taxon>Bacillati</taxon>
        <taxon>Actinomycetota</taxon>
        <taxon>Actinomycetes</taxon>
        <taxon>Mycobacteriales</taxon>
        <taxon>Mycobacteriaceae</taxon>
        <taxon>Mycolicibacterium</taxon>
    </lineage>
</organism>
<dbReference type="Pfam" id="PF08666">
    <property type="entry name" value="SAF"/>
    <property type="match status" value="1"/>
</dbReference>
<keyword evidence="3" id="KW-1185">Reference proteome</keyword>
<feature type="domain" description="SAF" evidence="1">
    <location>
        <begin position="53"/>
        <end position="115"/>
    </location>
</feature>
<name>A0A375YRQ2_MYCPF</name>
<dbReference type="InterPro" id="IPR013974">
    <property type="entry name" value="SAF"/>
</dbReference>
<dbReference type="AlphaFoldDB" id="A0A375YRQ2"/>
<evidence type="ECO:0000313" key="3">
    <source>
        <dbReference type="Proteomes" id="UP000252008"/>
    </source>
</evidence>
<accession>A0A375YRQ2</accession>
<protein>
    <recommendedName>
        <fullName evidence="1">SAF domain-containing protein</fullName>
    </recommendedName>
</protein>